<sequence>MIKSNGLRLLLVIAGISLFSCNATNNSELENEINELRDSQAVISKKIASLEKAVNNLALASKNKPNDKNKPPQADPNKVYNIPVGDSFTKGPKDAAVTIIEWSDFQ</sequence>
<reference evidence="2" key="1">
    <citation type="submission" date="2018-05" db="EMBL/GenBank/DDBJ databases">
        <authorList>
            <person name="Lanie J.A."/>
            <person name="Ng W.-L."/>
            <person name="Kazmierczak K.M."/>
            <person name="Andrzejewski T.M."/>
            <person name="Davidsen T.M."/>
            <person name="Wayne K.J."/>
            <person name="Tettelin H."/>
            <person name="Glass J.I."/>
            <person name="Rusch D."/>
            <person name="Podicherti R."/>
            <person name="Tsui H.-C.T."/>
            <person name="Winkler M.E."/>
        </authorList>
    </citation>
    <scope>NUCLEOTIDE SEQUENCE</scope>
</reference>
<accession>A0A382T3Z8</accession>
<organism evidence="2">
    <name type="scientific">marine metagenome</name>
    <dbReference type="NCBI Taxonomy" id="408172"/>
    <lineage>
        <taxon>unclassified sequences</taxon>
        <taxon>metagenomes</taxon>
        <taxon>ecological metagenomes</taxon>
    </lineage>
</organism>
<proteinExistence type="predicted"/>
<name>A0A382T3Z8_9ZZZZ</name>
<dbReference type="AlphaFoldDB" id="A0A382T3Z8"/>
<evidence type="ECO:0000313" key="2">
    <source>
        <dbReference type="EMBL" id="SVD16207.1"/>
    </source>
</evidence>
<protein>
    <submittedName>
        <fullName evidence="2">Uncharacterized protein</fullName>
    </submittedName>
</protein>
<feature type="region of interest" description="Disordered" evidence="1">
    <location>
        <begin position="59"/>
        <end position="83"/>
    </location>
</feature>
<evidence type="ECO:0000256" key="1">
    <source>
        <dbReference type="SAM" id="MobiDB-lite"/>
    </source>
</evidence>
<gene>
    <name evidence="2" type="ORF">METZ01_LOCUS369061</name>
</gene>
<dbReference type="PROSITE" id="PS51257">
    <property type="entry name" value="PROKAR_LIPOPROTEIN"/>
    <property type="match status" value="1"/>
</dbReference>
<dbReference type="EMBL" id="UINC01133338">
    <property type="protein sequence ID" value="SVD16207.1"/>
    <property type="molecule type" value="Genomic_DNA"/>
</dbReference>